<accession>A0A166XAJ3</accession>
<dbReference type="Proteomes" id="UP000076643">
    <property type="component" value="Unassembled WGS sequence"/>
</dbReference>
<evidence type="ECO:0000259" key="1">
    <source>
        <dbReference type="Pfam" id="PF13454"/>
    </source>
</evidence>
<protein>
    <recommendedName>
        <fullName evidence="1">FAD-dependent urate hydroxylase HpyO/Asp monooxygenase CreE-like FAD/NAD(P)-binding domain-containing protein</fullName>
    </recommendedName>
</protein>
<dbReference type="RefSeq" id="WP_063357649.1">
    <property type="nucleotide sequence ID" value="NZ_AQHB01000023.1"/>
</dbReference>
<feature type="domain" description="FAD-dependent urate hydroxylase HpyO/Asp monooxygenase CreE-like FAD/NAD(P)-binding" evidence="1">
    <location>
        <begin position="6"/>
        <end position="169"/>
    </location>
</feature>
<evidence type="ECO:0000313" key="2">
    <source>
        <dbReference type="EMBL" id="KZN39867.1"/>
    </source>
</evidence>
<dbReference type="AlphaFoldDB" id="A0A166XAJ3"/>
<dbReference type="EMBL" id="AUYB01000098">
    <property type="protein sequence ID" value="KZN39867.1"/>
    <property type="molecule type" value="Genomic_DNA"/>
</dbReference>
<evidence type="ECO:0000313" key="3">
    <source>
        <dbReference type="Proteomes" id="UP000076643"/>
    </source>
</evidence>
<organism evidence="2 3">
    <name type="scientific">Pseudoalteromonas luteoviolacea DSM 6061</name>
    <dbReference type="NCBI Taxonomy" id="1365250"/>
    <lineage>
        <taxon>Bacteria</taxon>
        <taxon>Pseudomonadati</taxon>
        <taxon>Pseudomonadota</taxon>
        <taxon>Gammaproteobacteria</taxon>
        <taxon>Alteromonadales</taxon>
        <taxon>Pseudoalteromonadaceae</taxon>
        <taxon>Pseudoalteromonas</taxon>
    </lineage>
</organism>
<dbReference type="PANTHER" id="PTHR40254:SF1">
    <property type="entry name" value="BLR0577 PROTEIN"/>
    <property type="match status" value="1"/>
</dbReference>
<dbReference type="SUPFAM" id="SSF51905">
    <property type="entry name" value="FAD/NAD(P)-binding domain"/>
    <property type="match status" value="1"/>
</dbReference>
<sequence length="508" mass="56509">MNSTLAIIGGGASSIAFIDAFIEKHQSNSPDLIKITVFEKSKDLGPGNAYQGDAQSNLLNTKAGYITVFKDKPGDFFEWLNLYRYRWQPLYPNLEISEHTYAPRPLFGMYMANAFDRIVKKAFMKNIIVKVIRSEVIQLKERADQLSVTLKTATQKNYEFDSVVIACGTLSKSPFSPPISSKVHHTPYPISTLCNTVEKDDNVAIIGARLSAIDAVVGLIENGHTGKITLYSRSHLFPFVRGTQGRYKNTFLSAKYISERYTSLTLADLAELFNKEINLYHQTHPDESKENIVFPPPPIKDLSEFLSTEMNKANMNRGWQAVLYDTNAILALVWEMLVIEDKELFITSMMSAAMSMRVSIPRENALKIKSYLDNGQLEYIGGETQINTCSDNTLSVTSPEGTSAVDSIIYAVGSPRDIYLSDSELLRHMVDSGLAKPHKFGGIDVCTETYALLSKDEVISPSVYAIGEVTHGCFLFTSALDIIVRHANNCAQTIHSKLIKQVAPLLEA</sequence>
<dbReference type="Gene3D" id="3.50.50.60">
    <property type="entry name" value="FAD/NAD(P)-binding domain"/>
    <property type="match status" value="1"/>
</dbReference>
<dbReference type="Pfam" id="PF13454">
    <property type="entry name" value="NAD_binding_9"/>
    <property type="match status" value="1"/>
</dbReference>
<proteinExistence type="predicted"/>
<comment type="caution">
    <text evidence="2">The sequence shown here is derived from an EMBL/GenBank/DDBJ whole genome shotgun (WGS) entry which is preliminary data.</text>
</comment>
<dbReference type="InterPro" id="IPR036188">
    <property type="entry name" value="FAD/NAD-bd_sf"/>
</dbReference>
<reference evidence="2 3" key="1">
    <citation type="submission" date="2013-07" db="EMBL/GenBank/DDBJ databases">
        <title>Comparative Genomic and Metabolomic Analysis of Twelve Strains of Pseudoalteromonas luteoviolacea.</title>
        <authorList>
            <person name="Vynne N.G."/>
            <person name="Mansson M."/>
            <person name="Gram L."/>
        </authorList>
    </citation>
    <scope>NUCLEOTIDE SEQUENCE [LARGE SCALE GENOMIC DNA]</scope>
    <source>
        <strain evidence="2 3">DSM 6061</strain>
    </source>
</reference>
<dbReference type="PANTHER" id="PTHR40254">
    <property type="entry name" value="BLR0577 PROTEIN"/>
    <property type="match status" value="1"/>
</dbReference>
<dbReference type="InterPro" id="IPR052189">
    <property type="entry name" value="L-asp_N-monooxygenase_NS-form"/>
</dbReference>
<keyword evidence="3" id="KW-1185">Reference proteome</keyword>
<dbReference type="InterPro" id="IPR038732">
    <property type="entry name" value="HpyO/CreE_NAD-binding"/>
</dbReference>
<name>A0A166XAJ3_9GAMM</name>
<dbReference type="PATRIC" id="fig|1365250.3.peg.2029"/>
<gene>
    <name evidence="2" type="ORF">N475_14005</name>
</gene>